<name>A0AAE0L8X3_9CHLO</name>
<dbReference type="Proteomes" id="UP001190700">
    <property type="component" value="Unassembled WGS sequence"/>
</dbReference>
<proteinExistence type="predicted"/>
<sequence length="191" mass="21303">MRRLQFDPEIEPCDPEHPPEMRPVAEFEAQRQTEIEPACDPEHLPELLPVAKSQAAALPSDPNPQCQLKSESESEPGRTVVKANAAKDNGLQLSDAAARKKIRKKMTRRLIGEFWLIALSFPIGVTWEEVIVILVEVKVPEESQWWVTLCFSGGITLLLGSIFLQCQERGTILKDDVDGHGKGHQEGQDAM</sequence>
<keyword evidence="4" id="KW-1185">Reference proteome</keyword>
<comment type="caution">
    <text evidence="3">The sequence shown here is derived from an EMBL/GenBank/DDBJ whole genome shotgun (WGS) entry which is preliminary data.</text>
</comment>
<keyword evidence="2" id="KW-0472">Membrane</keyword>
<keyword evidence="2" id="KW-1133">Transmembrane helix</keyword>
<evidence type="ECO:0000313" key="4">
    <source>
        <dbReference type="Proteomes" id="UP001190700"/>
    </source>
</evidence>
<feature type="region of interest" description="Disordered" evidence="1">
    <location>
        <begin position="1"/>
        <end position="21"/>
    </location>
</feature>
<feature type="region of interest" description="Disordered" evidence="1">
    <location>
        <begin position="37"/>
        <end position="78"/>
    </location>
</feature>
<organism evidence="3 4">
    <name type="scientific">Cymbomonas tetramitiformis</name>
    <dbReference type="NCBI Taxonomy" id="36881"/>
    <lineage>
        <taxon>Eukaryota</taxon>
        <taxon>Viridiplantae</taxon>
        <taxon>Chlorophyta</taxon>
        <taxon>Pyramimonadophyceae</taxon>
        <taxon>Pyramimonadales</taxon>
        <taxon>Pyramimonadaceae</taxon>
        <taxon>Cymbomonas</taxon>
    </lineage>
</organism>
<evidence type="ECO:0000256" key="1">
    <source>
        <dbReference type="SAM" id="MobiDB-lite"/>
    </source>
</evidence>
<feature type="transmembrane region" description="Helical" evidence="2">
    <location>
        <begin position="110"/>
        <end position="133"/>
    </location>
</feature>
<evidence type="ECO:0000313" key="3">
    <source>
        <dbReference type="EMBL" id="KAK3276050.1"/>
    </source>
</evidence>
<feature type="transmembrane region" description="Helical" evidence="2">
    <location>
        <begin position="145"/>
        <end position="164"/>
    </location>
</feature>
<dbReference type="EMBL" id="LGRX02006801">
    <property type="protein sequence ID" value="KAK3276050.1"/>
    <property type="molecule type" value="Genomic_DNA"/>
</dbReference>
<gene>
    <name evidence="3" type="ORF">CYMTET_15855</name>
</gene>
<reference evidence="3 4" key="1">
    <citation type="journal article" date="2015" name="Genome Biol. Evol.">
        <title>Comparative Genomics of a Bacterivorous Green Alga Reveals Evolutionary Causalities and Consequences of Phago-Mixotrophic Mode of Nutrition.</title>
        <authorList>
            <person name="Burns J.A."/>
            <person name="Paasch A."/>
            <person name="Narechania A."/>
            <person name="Kim E."/>
        </authorList>
    </citation>
    <scope>NUCLEOTIDE SEQUENCE [LARGE SCALE GENOMIC DNA]</scope>
    <source>
        <strain evidence="3 4">PLY_AMNH</strain>
    </source>
</reference>
<accession>A0AAE0L8X3</accession>
<evidence type="ECO:0000256" key="2">
    <source>
        <dbReference type="SAM" id="Phobius"/>
    </source>
</evidence>
<protein>
    <submittedName>
        <fullName evidence="3">Uncharacterized protein</fullName>
    </submittedName>
</protein>
<dbReference type="AlphaFoldDB" id="A0AAE0L8X3"/>
<keyword evidence="2" id="KW-0812">Transmembrane</keyword>